<keyword evidence="6" id="KW-0169">Cobalamin biosynthesis</keyword>
<proteinExistence type="inferred from homology"/>
<comment type="caution">
    <text evidence="9">The sequence shown here is derived from an EMBL/GenBank/DDBJ whole genome shotgun (WGS) entry which is preliminary data.</text>
</comment>
<dbReference type="Gene3D" id="1.20.1200.10">
    <property type="entry name" value="Cobalamin adenosyltransferase-like"/>
    <property type="match status" value="1"/>
</dbReference>
<dbReference type="Pfam" id="PF01923">
    <property type="entry name" value="Cob_adeno_trans"/>
    <property type="match status" value="1"/>
</dbReference>
<keyword evidence="5 6" id="KW-0067">ATP-binding</keyword>
<keyword evidence="4 6" id="KW-0547">Nucleotide-binding</keyword>
<comment type="subunit">
    <text evidence="2">Homotrimer.</text>
</comment>
<evidence type="ECO:0000313" key="10">
    <source>
        <dbReference type="Proteomes" id="UP000018733"/>
    </source>
</evidence>
<dbReference type="STRING" id="1424334.W822_09765"/>
<accession>V8QVR9</accession>
<dbReference type="EMBL" id="AYXT01000009">
    <property type="protein sequence ID" value="ETF03084.1"/>
    <property type="molecule type" value="Genomic_DNA"/>
</dbReference>
<dbReference type="InterPro" id="IPR036451">
    <property type="entry name" value="CblAdoTrfase-like_sf"/>
</dbReference>
<dbReference type="InterPro" id="IPR016030">
    <property type="entry name" value="CblAdoTrfase-like"/>
</dbReference>
<dbReference type="GO" id="GO:0005524">
    <property type="term" value="F:ATP binding"/>
    <property type="evidence" value="ECO:0007669"/>
    <property type="project" value="UniProtKB-UniRule"/>
</dbReference>
<evidence type="ECO:0000259" key="8">
    <source>
        <dbReference type="Pfam" id="PF01923"/>
    </source>
</evidence>
<reference evidence="9 10" key="1">
    <citation type="journal article" date="2014" name="Genome Announc.">
        <title>Draft Genome Sequence of Advenella kashmirensis Strain W13003, a Polycyclic Aromatic Hydrocarbon-Degrading Bacterium.</title>
        <authorList>
            <person name="Wang X."/>
            <person name="Jin D."/>
            <person name="Zhou L."/>
            <person name="Wu L."/>
            <person name="An W."/>
            <person name="Zhao L."/>
        </authorList>
    </citation>
    <scope>NUCLEOTIDE SEQUENCE [LARGE SCALE GENOMIC DNA]</scope>
    <source>
        <strain evidence="9 10">W13003</strain>
    </source>
</reference>
<feature type="region of interest" description="Disordered" evidence="7">
    <location>
        <begin position="1"/>
        <end position="26"/>
    </location>
</feature>
<evidence type="ECO:0000256" key="1">
    <source>
        <dbReference type="ARBA" id="ARBA00007487"/>
    </source>
</evidence>
<evidence type="ECO:0000256" key="4">
    <source>
        <dbReference type="ARBA" id="ARBA00022741"/>
    </source>
</evidence>
<comment type="similarity">
    <text evidence="1 6">Belongs to the Cob(I)alamin adenosyltransferase family.</text>
</comment>
<evidence type="ECO:0000256" key="2">
    <source>
        <dbReference type="ARBA" id="ARBA00011233"/>
    </source>
</evidence>
<dbReference type="GO" id="GO:0008817">
    <property type="term" value="F:corrinoid adenosyltransferase activity"/>
    <property type="evidence" value="ECO:0007669"/>
    <property type="project" value="TreeGrafter"/>
</dbReference>
<feature type="domain" description="Cobalamin adenosyltransferase-like" evidence="8">
    <location>
        <begin position="8"/>
        <end position="166"/>
    </location>
</feature>
<evidence type="ECO:0000256" key="3">
    <source>
        <dbReference type="ARBA" id="ARBA00022679"/>
    </source>
</evidence>
<dbReference type="HOGENOM" id="CLU_083486_0_1_4"/>
<dbReference type="AlphaFoldDB" id="V8QVR9"/>
<evidence type="ECO:0000256" key="7">
    <source>
        <dbReference type="SAM" id="MobiDB-lite"/>
    </source>
</evidence>
<dbReference type="EC" id="2.5.1.-" evidence="6"/>
<dbReference type="PATRIC" id="fig|1424334.3.peg.1959"/>
<dbReference type="PANTHER" id="PTHR12213">
    <property type="entry name" value="CORRINOID ADENOSYLTRANSFERASE"/>
    <property type="match status" value="1"/>
</dbReference>
<dbReference type="PANTHER" id="PTHR12213:SF0">
    <property type="entry name" value="CORRINOID ADENOSYLTRANSFERASE MMAB"/>
    <property type="match status" value="1"/>
</dbReference>
<dbReference type="NCBIfam" id="TIGR00636">
    <property type="entry name" value="PduO_Nterm"/>
    <property type="match status" value="1"/>
</dbReference>
<organism evidence="9 10">
    <name type="scientific">Advenella kashmirensis W13003</name>
    <dbReference type="NCBI Taxonomy" id="1424334"/>
    <lineage>
        <taxon>Bacteria</taxon>
        <taxon>Pseudomonadati</taxon>
        <taxon>Pseudomonadota</taxon>
        <taxon>Betaproteobacteria</taxon>
        <taxon>Burkholderiales</taxon>
        <taxon>Alcaligenaceae</taxon>
    </lineage>
</organism>
<protein>
    <recommendedName>
        <fullName evidence="6">Cobalamin adenosyltransferase</fullName>
        <ecNumber evidence="6">2.5.1.-</ecNumber>
    </recommendedName>
</protein>
<name>V8QVR9_9BURK</name>
<gene>
    <name evidence="9" type="ORF">W822_09765</name>
</gene>
<keyword evidence="3 6" id="KW-0808">Transferase</keyword>
<evidence type="ECO:0000313" key="9">
    <source>
        <dbReference type="EMBL" id="ETF03084.1"/>
    </source>
</evidence>
<dbReference type="GO" id="GO:0009236">
    <property type="term" value="P:cobalamin biosynthetic process"/>
    <property type="evidence" value="ECO:0007669"/>
    <property type="project" value="UniProtKB-UniRule"/>
</dbReference>
<evidence type="ECO:0000256" key="5">
    <source>
        <dbReference type="ARBA" id="ARBA00022840"/>
    </source>
</evidence>
<comment type="catalytic activity">
    <reaction evidence="6">
        <text>2 cob(II)alamin + AH2 + 2 ATP = 2 adenosylcob(III)alamin + 2 triphosphate + A + 2 H(+)</text>
        <dbReference type="Rhea" id="RHEA:53304"/>
        <dbReference type="ChEBI" id="CHEBI:13193"/>
        <dbReference type="ChEBI" id="CHEBI:15378"/>
        <dbReference type="ChEBI" id="CHEBI:16304"/>
        <dbReference type="ChEBI" id="CHEBI:17499"/>
        <dbReference type="ChEBI" id="CHEBI:18036"/>
        <dbReference type="ChEBI" id="CHEBI:18408"/>
        <dbReference type="ChEBI" id="CHEBI:30616"/>
    </reaction>
</comment>
<evidence type="ECO:0000256" key="6">
    <source>
        <dbReference type="RuleBase" id="RU366026"/>
    </source>
</evidence>
<dbReference type="eggNOG" id="COG2096">
    <property type="taxonomic scope" value="Bacteria"/>
</dbReference>
<dbReference type="OrthoDB" id="9778896at2"/>
<keyword evidence="10" id="KW-1185">Reference proteome</keyword>
<feature type="compositionally biased region" description="Polar residues" evidence="7">
    <location>
        <begin position="1"/>
        <end position="10"/>
    </location>
</feature>
<dbReference type="SUPFAM" id="SSF89028">
    <property type="entry name" value="Cobalamin adenosyltransferase-like"/>
    <property type="match status" value="1"/>
</dbReference>
<dbReference type="Proteomes" id="UP000018733">
    <property type="component" value="Unassembled WGS sequence"/>
</dbReference>
<dbReference type="InterPro" id="IPR029499">
    <property type="entry name" value="PduO-typ"/>
</dbReference>
<sequence length="192" mass="20511">MTDRLTSIITKTGDDGTTGLGDGSRVSKNSERIQAIGDVDELNSQIGLLVATAALPQDIAQLLQQVQHRLFDLGAELSVPGYTALAQPHVATLEEAVHAHNATLPALREFILPGGCAPAAQAHVCRSVCRRAERSVVALNAVEPVSDVARHYLNRLSDCLFVLARKLNQHAGQSDIFWQAAAKTASDTQSEP</sequence>
<dbReference type="FunFam" id="1.20.1200.10:FF:000001">
    <property type="entry name" value="Cob(I)yrinic acid a,c-diamide adenosyltransferase"/>
    <property type="match status" value="1"/>
</dbReference>
<dbReference type="RefSeq" id="WP_024004924.1">
    <property type="nucleotide sequence ID" value="NZ_KI650979.1"/>
</dbReference>